<keyword evidence="5" id="KW-0521">NADP</keyword>
<dbReference type="PANTHER" id="PTHR43098">
    <property type="entry name" value="L-ORNITHINE N(5)-MONOOXYGENASE-RELATED"/>
    <property type="match status" value="1"/>
</dbReference>
<comment type="similarity">
    <text evidence="2">Belongs to the FAD-binding monooxygenase family.</text>
</comment>
<keyword evidence="3" id="KW-0285">Flavoprotein</keyword>
<dbReference type="Proteomes" id="UP001465976">
    <property type="component" value="Unassembled WGS sequence"/>
</dbReference>
<dbReference type="EMBL" id="JBAHYK010000553">
    <property type="protein sequence ID" value="KAL0573033.1"/>
    <property type="molecule type" value="Genomic_DNA"/>
</dbReference>
<evidence type="ECO:0000256" key="1">
    <source>
        <dbReference type="ARBA" id="ARBA00001974"/>
    </source>
</evidence>
<keyword evidence="4" id="KW-0274">FAD</keyword>
<evidence type="ECO:0000256" key="5">
    <source>
        <dbReference type="ARBA" id="ARBA00022857"/>
    </source>
</evidence>
<reference evidence="9 10" key="1">
    <citation type="submission" date="2024-02" db="EMBL/GenBank/DDBJ databases">
        <title>A draft genome for the cacao thread blight pathogen Marasmius crinis-equi.</title>
        <authorList>
            <person name="Cohen S.P."/>
            <person name="Baruah I.K."/>
            <person name="Amoako-Attah I."/>
            <person name="Bukari Y."/>
            <person name="Meinhardt L.W."/>
            <person name="Bailey B.A."/>
        </authorList>
    </citation>
    <scope>NUCLEOTIDE SEQUENCE [LARGE SCALE GENOMIC DNA]</scope>
    <source>
        <strain evidence="9 10">GH-76</strain>
    </source>
</reference>
<evidence type="ECO:0000256" key="3">
    <source>
        <dbReference type="ARBA" id="ARBA00022630"/>
    </source>
</evidence>
<accession>A0ABR3FCK7</accession>
<sequence length="561" mass="62924">MAPSDCNSGSNIGELDILIVGAGFSGVYALHRLRQLGCSVKLFEAGNGLGGTWHWNCYPGSRVDSSVPAYEMSIEELWKDWTWTEKFPGYAELRKYFEHVNSKLRLNEDVRFNTRVVAAHYDNQVDRWDVKAEDGTVARPRFLILCTGFASKRYIPPFRGLETFQGVCHHTSAWPQEGVPLEGKRVAVIGTGASGVQVIQEIGPIVGHLTVFQRTPNLALPMGQAKLDREMQQKRKKLYPIFYRRRLQTITDEVLLRVGCDFNPYPCDFSSVSLEERRLFWEDLWSRGGWNFTGSNYQDILTNEHANQEAYEFWKEKVRERLHDPAMQETLAPTVPPHPFCTKRPALEQAYYEVFNQPNVELVNLEKNPVAEITANAIVTGDGVHHECDVIVLATGFDGITGGITQIDVRGVDGTTIKDKWANGVHTHLGMTTANFPNLFFMYGPQAPTGLANGPTCAEIQGDWLKVCIEHMLANNLTRIEASRGAEEEWRNLVLHIATQGLTHKARSWWNGANIPGKPIEQLNFLGGIPLYHSLCQSNAEKGYEGFVLSGSGKTSEVEDI</sequence>
<evidence type="ECO:0000256" key="2">
    <source>
        <dbReference type="ARBA" id="ARBA00010139"/>
    </source>
</evidence>
<keyword evidence="10" id="KW-1185">Reference proteome</keyword>
<protein>
    <recommendedName>
        <fullName evidence="8">FAD/NAD(P)-binding domain-containing protein</fullName>
    </recommendedName>
</protein>
<comment type="caution">
    <text evidence="9">The sequence shown here is derived from an EMBL/GenBank/DDBJ whole genome shotgun (WGS) entry which is preliminary data.</text>
</comment>
<gene>
    <name evidence="9" type="ORF">V5O48_008926</name>
</gene>
<evidence type="ECO:0000256" key="6">
    <source>
        <dbReference type="ARBA" id="ARBA00023002"/>
    </source>
</evidence>
<dbReference type="Gene3D" id="3.50.50.60">
    <property type="entry name" value="FAD/NAD(P)-binding domain"/>
    <property type="match status" value="2"/>
</dbReference>
<evidence type="ECO:0000313" key="9">
    <source>
        <dbReference type="EMBL" id="KAL0573033.1"/>
    </source>
</evidence>
<name>A0ABR3FCK7_9AGAR</name>
<dbReference type="InterPro" id="IPR050775">
    <property type="entry name" value="FAD-binding_Monooxygenases"/>
</dbReference>
<evidence type="ECO:0000259" key="8">
    <source>
        <dbReference type="Pfam" id="PF07992"/>
    </source>
</evidence>
<dbReference type="InterPro" id="IPR036188">
    <property type="entry name" value="FAD/NAD-bd_sf"/>
</dbReference>
<comment type="cofactor">
    <cofactor evidence="1">
        <name>FAD</name>
        <dbReference type="ChEBI" id="CHEBI:57692"/>
    </cofactor>
</comment>
<evidence type="ECO:0000256" key="4">
    <source>
        <dbReference type="ARBA" id="ARBA00022827"/>
    </source>
</evidence>
<dbReference type="SUPFAM" id="SSF51905">
    <property type="entry name" value="FAD/NAD(P)-binding domain"/>
    <property type="match status" value="2"/>
</dbReference>
<keyword evidence="7" id="KW-0503">Monooxygenase</keyword>
<dbReference type="PRINTS" id="PR00411">
    <property type="entry name" value="PNDRDTASEI"/>
</dbReference>
<keyword evidence="6" id="KW-0560">Oxidoreductase</keyword>
<proteinExistence type="inferred from homology"/>
<organism evidence="9 10">
    <name type="scientific">Marasmius crinis-equi</name>
    <dbReference type="NCBI Taxonomy" id="585013"/>
    <lineage>
        <taxon>Eukaryota</taxon>
        <taxon>Fungi</taxon>
        <taxon>Dikarya</taxon>
        <taxon>Basidiomycota</taxon>
        <taxon>Agaricomycotina</taxon>
        <taxon>Agaricomycetes</taxon>
        <taxon>Agaricomycetidae</taxon>
        <taxon>Agaricales</taxon>
        <taxon>Marasmiineae</taxon>
        <taxon>Marasmiaceae</taxon>
        <taxon>Marasmius</taxon>
    </lineage>
</organism>
<dbReference type="Pfam" id="PF07992">
    <property type="entry name" value="Pyr_redox_2"/>
    <property type="match status" value="1"/>
</dbReference>
<dbReference type="InterPro" id="IPR023753">
    <property type="entry name" value="FAD/NAD-binding_dom"/>
</dbReference>
<evidence type="ECO:0000256" key="7">
    <source>
        <dbReference type="ARBA" id="ARBA00023033"/>
    </source>
</evidence>
<dbReference type="PANTHER" id="PTHR43098:SF3">
    <property type="entry name" value="L-ORNITHINE N(5)-MONOOXYGENASE-RELATED"/>
    <property type="match status" value="1"/>
</dbReference>
<feature type="domain" description="FAD/NAD(P)-binding" evidence="8">
    <location>
        <begin position="16"/>
        <end position="237"/>
    </location>
</feature>
<evidence type="ECO:0000313" key="10">
    <source>
        <dbReference type="Proteomes" id="UP001465976"/>
    </source>
</evidence>